<gene>
    <name evidence="1" type="ORF">ABEB36_010462</name>
</gene>
<sequence>IFLLRMMMYHTNMKFNFTIPSTYWKKTGYRPQCLGRNVNFFVWQNQIPDSPR</sequence>
<keyword evidence="2" id="KW-1185">Reference proteome</keyword>
<proteinExistence type="predicted"/>
<dbReference type="Proteomes" id="UP001566132">
    <property type="component" value="Unassembled WGS sequence"/>
</dbReference>
<dbReference type="EMBL" id="JBDJPC010000007">
    <property type="protein sequence ID" value="KAL1494963.1"/>
    <property type="molecule type" value="Genomic_DNA"/>
</dbReference>
<evidence type="ECO:0008006" key="3">
    <source>
        <dbReference type="Google" id="ProtNLM"/>
    </source>
</evidence>
<feature type="non-terminal residue" evidence="1">
    <location>
        <position position="1"/>
    </location>
</feature>
<feature type="non-terminal residue" evidence="1">
    <location>
        <position position="52"/>
    </location>
</feature>
<accession>A0ABD1ELY0</accession>
<comment type="caution">
    <text evidence="1">The sequence shown here is derived from an EMBL/GenBank/DDBJ whole genome shotgun (WGS) entry which is preliminary data.</text>
</comment>
<evidence type="ECO:0000313" key="2">
    <source>
        <dbReference type="Proteomes" id="UP001566132"/>
    </source>
</evidence>
<dbReference type="AlphaFoldDB" id="A0ABD1ELY0"/>
<protein>
    <recommendedName>
        <fullName evidence="3">Cytochrome oxidase subunit 1</fullName>
    </recommendedName>
</protein>
<reference evidence="1 2" key="1">
    <citation type="submission" date="2024-05" db="EMBL/GenBank/DDBJ databases">
        <title>Genetic variation in Jamaican populations of the coffee berry borer (Hypothenemus hampei).</title>
        <authorList>
            <person name="Errbii M."/>
            <person name="Myrie A."/>
        </authorList>
    </citation>
    <scope>NUCLEOTIDE SEQUENCE [LARGE SCALE GENOMIC DNA]</scope>
    <source>
        <strain evidence="1">JA-Hopewell-2020-01-JO</strain>
        <tissue evidence="1">Whole body</tissue>
    </source>
</reference>
<name>A0ABD1ELY0_HYPHA</name>
<evidence type="ECO:0000313" key="1">
    <source>
        <dbReference type="EMBL" id="KAL1494963.1"/>
    </source>
</evidence>
<organism evidence="1 2">
    <name type="scientific">Hypothenemus hampei</name>
    <name type="common">Coffee berry borer</name>
    <dbReference type="NCBI Taxonomy" id="57062"/>
    <lineage>
        <taxon>Eukaryota</taxon>
        <taxon>Metazoa</taxon>
        <taxon>Ecdysozoa</taxon>
        <taxon>Arthropoda</taxon>
        <taxon>Hexapoda</taxon>
        <taxon>Insecta</taxon>
        <taxon>Pterygota</taxon>
        <taxon>Neoptera</taxon>
        <taxon>Endopterygota</taxon>
        <taxon>Coleoptera</taxon>
        <taxon>Polyphaga</taxon>
        <taxon>Cucujiformia</taxon>
        <taxon>Curculionidae</taxon>
        <taxon>Scolytinae</taxon>
        <taxon>Hypothenemus</taxon>
    </lineage>
</organism>